<sequence>MSLKIIKVLVLALFFTSCGNEDAPENLISEDVMVDLVTQTHILEAQVGRMNLNSYDSARVAFQYLENKLWMEFGVDSAQYNESYEYYAKYPKLFTQIYERVEDKLDAMENEAKEIETAEPITRE</sequence>
<evidence type="ECO:0000313" key="4">
    <source>
        <dbReference type="Proteomes" id="UP000249873"/>
    </source>
</evidence>
<dbReference type="Proteomes" id="UP000249873">
    <property type="component" value="Chromosome"/>
</dbReference>
<reference evidence="3 4" key="1">
    <citation type="submission" date="2018-05" db="EMBL/GenBank/DDBJ databases">
        <title>Complete genome sequence of Arcticibacterium luteifluviistationis SM1504T, a cytophagaceae bacterium isolated from Arctic surface seawater.</title>
        <authorList>
            <person name="Li Y."/>
            <person name="Qin Q.-L."/>
        </authorList>
    </citation>
    <scope>NUCLEOTIDE SEQUENCE [LARGE SCALE GENOMIC DNA]</scope>
    <source>
        <strain evidence="3 4">SM1504</strain>
    </source>
</reference>
<evidence type="ECO:0000313" key="3">
    <source>
        <dbReference type="EMBL" id="AWV99664.1"/>
    </source>
</evidence>
<feature type="domain" description="DUF4296" evidence="2">
    <location>
        <begin position="24"/>
        <end position="110"/>
    </location>
</feature>
<keyword evidence="1" id="KW-0732">Signal</keyword>
<dbReference type="AlphaFoldDB" id="A0A2Z4GF34"/>
<name>A0A2Z4GF34_9BACT</name>
<dbReference type="Pfam" id="PF14129">
    <property type="entry name" value="DUF4296"/>
    <property type="match status" value="1"/>
</dbReference>
<organism evidence="3 4">
    <name type="scientific">Arcticibacterium luteifluviistationis</name>
    <dbReference type="NCBI Taxonomy" id="1784714"/>
    <lineage>
        <taxon>Bacteria</taxon>
        <taxon>Pseudomonadati</taxon>
        <taxon>Bacteroidota</taxon>
        <taxon>Cytophagia</taxon>
        <taxon>Cytophagales</taxon>
        <taxon>Leadbetterellaceae</taxon>
        <taxon>Arcticibacterium</taxon>
    </lineage>
</organism>
<dbReference type="OrthoDB" id="981921at2"/>
<dbReference type="KEGG" id="als:DJ013_16390"/>
<dbReference type="EMBL" id="CP029480">
    <property type="protein sequence ID" value="AWV99664.1"/>
    <property type="molecule type" value="Genomic_DNA"/>
</dbReference>
<accession>A0A2Z4GF34</accession>
<feature type="signal peptide" evidence="1">
    <location>
        <begin position="1"/>
        <end position="23"/>
    </location>
</feature>
<protein>
    <recommendedName>
        <fullName evidence="2">DUF4296 domain-containing protein</fullName>
    </recommendedName>
</protein>
<evidence type="ECO:0000256" key="1">
    <source>
        <dbReference type="SAM" id="SignalP"/>
    </source>
</evidence>
<gene>
    <name evidence="3" type="ORF">DJ013_16390</name>
</gene>
<feature type="chain" id="PRO_5016284301" description="DUF4296 domain-containing protein" evidence="1">
    <location>
        <begin position="24"/>
        <end position="124"/>
    </location>
</feature>
<evidence type="ECO:0000259" key="2">
    <source>
        <dbReference type="Pfam" id="PF14129"/>
    </source>
</evidence>
<dbReference type="InterPro" id="IPR025381">
    <property type="entry name" value="DUF4296"/>
</dbReference>
<dbReference type="PROSITE" id="PS51257">
    <property type="entry name" value="PROKAR_LIPOPROTEIN"/>
    <property type="match status" value="1"/>
</dbReference>
<keyword evidence="4" id="KW-1185">Reference proteome</keyword>
<proteinExistence type="predicted"/>